<evidence type="ECO:0000313" key="1">
    <source>
        <dbReference type="EMBL" id="KAK3580522.1"/>
    </source>
</evidence>
<comment type="caution">
    <text evidence="1">The sequence shown here is derived from an EMBL/GenBank/DDBJ whole genome shotgun (WGS) entry which is preliminary data.</text>
</comment>
<dbReference type="AlphaFoldDB" id="A0AAE0RVQ4"/>
<dbReference type="EMBL" id="JAEAOA010000612">
    <property type="protein sequence ID" value="KAK3580522.1"/>
    <property type="molecule type" value="Genomic_DNA"/>
</dbReference>
<reference evidence="1" key="2">
    <citation type="journal article" date="2021" name="Genome Biol. Evol.">
        <title>Developing a high-quality reference genome for a parasitic bivalve with doubly uniparental inheritance (Bivalvia: Unionida).</title>
        <authorList>
            <person name="Smith C.H."/>
        </authorList>
    </citation>
    <scope>NUCLEOTIDE SEQUENCE</scope>
    <source>
        <strain evidence="1">CHS0354</strain>
        <tissue evidence="1">Mantle</tissue>
    </source>
</reference>
<name>A0AAE0RVQ4_9BIVA</name>
<reference evidence="1" key="1">
    <citation type="journal article" date="2021" name="Genome Biol. Evol.">
        <title>A High-Quality Reference Genome for a Parasitic Bivalve with Doubly Uniparental Inheritance (Bivalvia: Unionida).</title>
        <authorList>
            <person name="Smith C.H."/>
        </authorList>
    </citation>
    <scope>NUCLEOTIDE SEQUENCE</scope>
    <source>
        <strain evidence="1">CHS0354</strain>
    </source>
</reference>
<organism evidence="1 2">
    <name type="scientific">Potamilus streckersoni</name>
    <dbReference type="NCBI Taxonomy" id="2493646"/>
    <lineage>
        <taxon>Eukaryota</taxon>
        <taxon>Metazoa</taxon>
        <taxon>Spiralia</taxon>
        <taxon>Lophotrochozoa</taxon>
        <taxon>Mollusca</taxon>
        <taxon>Bivalvia</taxon>
        <taxon>Autobranchia</taxon>
        <taxon>Heteroconchia</taxon>
        <taxon>Palaeoheterodonta</taxon>
        <taxon>Unionida</taxon>
        <taxon>Unionoidea</taxon>
        <taxon>Unionidae</taxon>
        <taxon>Ambleminae</taxon>
        <taxon>Lampsilini</taxon>
        <taxon>Potamilus</taxon>
    </lineage>
</organism>
<evidence type="ECO:0000313" key="2">
    <source>
        <dbReference type="Proteomes" id="UP001195483"/>
    </source>
</evidence>
<reference evidence="1" key="3">
    <citation type="submission" date="2023-05" db="EMBL/GenBank/DDBJ databases">
        <authorList>
            <person name="Smith C.H."/>
        </authorList>
    </citation>
    <scope>NUCLEOTIDE SEQUENCE</scope>
    <source>
        <strain evidence="1">CHS0354</strain>
        <tissue evidence="1">Mantle</tissue>
    </source>
</reference>
<keyword evidence="2" id="KW-1185">Reference proteome</keyword>
<protein>
    <submittedName>
        <fullName evidence="1">Uncharacterized protein</fullName>
    </submittedName>
</protein>
<sequence length="105" mass="12040">MQAACMIRPPDILAKNQQNAKGSLMLMTMILTWVTGNELLQNPAFVRSGPKTLALWKETKKIKYYKEEDMLGLYAKSVFLGSLVGDVFESHTLEIKMSRNSRYFY</sequence>
<gene>
    <name evidence="1" type="ORF">CHS0354_009476</name>
</gene>
<accession>A0AAE0RVQ4</accession>
<proteinExistence type="predicted"/>
<dbReference type="Proteomes" id="UP001195483">
    <property type="component" value="Unassembled WGS sequence"/>
</dbReference>